<dbReference type="InterPro" id="IPR033379">
    <property type="entry name" value="Acid_Pase_AS"/>
</dbReference>
<dbReference type="PANTHER" id="PTHR11567:SF110">
    <property type="entry name" value="2-PHOSPHOXYLOSE PHOSPHATASE 1"/>
    <property type="match status" value="1"/>
</dbReference>
<sequence>MTISAFKRQKLTLRNGLLVAIGTACSLSSTVYASETPASGYQVEKVVILSRHGVRAPTKMTQTMRDVTPNTWPEWPVKLGYITPRGEHLIKLMGGFYREKFQQQGILSQENCPAPNSVYVWADVDQRTLKTGEAFLAGLAPQCGLTIHHQQNLEKADPLFHPVKAGICSMEKNQIQQAVEKEAQTPIDNLNQHYLPSLALMNTTLNFANSAWCQKHSVDKSCDLGQSMPSKLSIQENGNKITLDGAIGLSSTLAEIFLLEYAQGMPKAAWGNIHSEQEWAALLKLHNTQFDLMARTPYIARHNGTPLLQAISNALDPNATASKLPDISPDNKILFIAGHDTNIANISGMLNISWTLPGQPDNTPPGGALVFERLADKAGKQYVSVSMVYQTLEQLHAQTPLSLKEPAGSVQLKIPGCSDQTAEGYCPLPTFTRVVSQSVEPGCQLQ</sequence>
<dbReference type="AlphaFoldDB" id="A0A1B7HL36"/>
<keyword evidence="2 4" id="KW-0378">Hydrolase</keyword>
<feature type="signal peptide" evidence="3">
    <location>
        <begin position="1"/>
        <end position="33"/>
    </location>
</feature>
<evidence type="ECO:0000256" key="3">
    <source>
        <dbReference type="SAM" id="SignalP"/>
    </source>
</evidence>
<evidence type="ECO:0000313" key="4">
    <source>
        <dbReference type="EMBL" id="OAT16266.1"/>
    </source>
</evidence>
<evidence type="ECO:0000256" key="2">
    <source>
        <dbReference type="ARBA" id="ARBA00022801"/>
    </source>
</evidence>
<accession>A0A1B7HL36</accession>
<dbReference type="EC" id="3.1.3.26" evidence="4"/>
<dbReference type="PANTHER" id="PTHR11567">
    <property type="entry name" value="ACID PHOSPHATASE-RELATED"/>
    <property type="match status" value="1"/>
</dbReference>
<dbReference type="RefSeq" id="WP_064555343.1">
    <property type="nucleotide sequence ID" value="NZ_LXEO01000046.1"/>
</dbReference>
<name>A0A1B7HL36_9ENTR</name>
<dbReference type="CDD" id="cd07061">
    <property type="entry name" value="HP_HAP_like"/>
    <property type="match status" value="1"/>
</dbReference>
<reference evidence="4 5" key="1">
    <citation type="submission" date="2016-04" db="EMBL/GenBank/DDBJ databases">
        <title>ATOL: Assembling a taxonomically balanced genome-scale reconstruction of the evolutionary history of the Enterobacteriaceae.</title>
        <authorList>
            <person name="Plunkett G.III."/>
            <person name="Neeno-Eckwall E.C."/>
            <person name="Glasner J.D."/>
            <person name="Perna N.T."/>
        </authorList>
    </citation>
    <scope>NUCLEOTIDE SEQUENCE [LARGE SCALE GENOMIC DNA]</scope>
    <source>
        <strain evidence="4 5">ATCC 51607</strain>
    </source>
</reference>
<dbReference type="GO" id="GO:0008707">
    <property type="term" value="F:inositol hexakisphosphate 4-phosphatase activity"/>
    <property type="evidence" value="ECO:0007669"/>
    <property type="project" value="UniProtKB-EC"/>
</dbReference>
<dbReference type="NCBIfam" id="NF007552">
    <property type="entry name" value="PRK10172.1"/>
    <property type="match status" value="1"/>
</dbReference>
<dbReference type="PROSITE" id="PS51257">
    <property type="entry name" value="PROKAR_LIPOPROTEIN"/>
    <property type="match status" value="1"/>
</dbReference>
<dbReference type="PATRIC" id="fig|1354255.3.peg.2965"/>
<dbReference type="GO" id="GO:0030288">
    <property type="term" value="C:outer membrane-bounded periplasmic space"/>
    <property type="evidence" value="ECO:0007669"/>
    <property type="project" value="TreeGrafter"/>
</dbReference>
<comment type="caution">
    <text evidence="4">The sequence shown here is derived from an EMBL/GenBank/DDBJ whole genome shotgun (WGS) entry which is preliminary data.</text>
</comment>
<comment type="similarity">
    <text evidence="1">Belongs to the histidine acid phosphatase family.</text>
</comment>
<dbReference type="Gene3D" id="3.40.50.1240">
    <property type="entry name" value="Phosphoglycerate mutase-like"/>
    <property type="match status" value="2"/>
</dbReference>
<proteinExistence type="inferred from homology"/>
<keyword evidence="5" id="KW-1185">Reference proteome</keyword>
<organism evidence="4 5">
    <name type="scientific">Buttiauxella noackiae ATCC 51607</name>
    <dbReference type="NCBI Taxonomy" id="1354255"/>
    <lineage>
        <taxon>Bacteria</taxon>
        <taxon>Pseudomonadati</taxon>
        <taxon>Pseudomonadota</taxon>
        <taxon>Gammaproteobacteria</taxon>
        <taxon>Enterobacterales</taxon>
        <taxon>Enterobacteriaceae</taxon>
        <taxon>Buttiauxella</taxon>
    </lineage>
</organism>
<dbReference type="GO" id="GO:0050308">
    <property type="term" value="F:sugar-phosphatase activity"/>
    <property type="evidence" value="ECO:0007669"/>
    <property type="project" value="TreeGrafter"/>
</dbReference>
<dbReference type="SUPFAM" id="SSF53254">
    <property type="entry name" value="Phosphoglycerate mutase-like"/>
    <property type="match status" value="1"/>
</dbReference>
<dbReference type="PROSITE" id="PS00616">
    <property type="entry name" value="HIS_ACID_PHOSPHAT_1"/>
    <property type="match status" value="1"/>
</dbReference>
<dbReference type="EC" id="3.1.3.2" evidence="4"/>
<dbReference type="Pfam" id="PF00328">
    <property type="entry name" value="His_Phos_2"/>
    <property type="match status" value="1"/>
</dbReference>
<dbReference type="Proteomes" id="UP000078286">
    <property type="component" value="Unassembled WGS sequence"/>
</dbReference>
<evidence type="ECO:0000313" key="5">
    <source>
        <dbReference type="Proteomes" id="UP000078286"/>
    </source>
</evidence>
<dbReference type="GO" id="GO:0003993">
    <property type="term" value="F:acid phosphatase activity"/>
    <property type="evidence" value="ECO:0007669"/>
    <property type="project" value="UniProtKB-EC"/>
</dbReference>
<evidence type="ECO:0000256" key="1">
    <source>
        <dbReference type="ARBA" id="ARBA00005375"/>
    </source>
</evidence>
<dbReference type="EMBL" id="LXEO01000046">
    <property type="protein sequence ID" value="OAT16266.1"/>
    <property type="molecule type" value="Genomic_DNA"/>
</dbReference>
<feature type="chain" id="PRO_5008593039" evidence="3">
    <location>
        <begin position="34"/>
        <end position="446"/>
    </location>
</feature>
<protein>
    <submittedName>
        <fullName evidence="4">Phosphoanhydride phosphohydrolase</fullName>
        <ecNumber evidence="4">3.1.3.2</ecNumber>
        <ecNumber evidence="4">3.1.3.26</ecNumber>
    </submittedName>
</protein>
<dbReference type="InterPro" id="IPR029033">
    <property type="entry name" value="His_PPase_superfam"/>
</dbReference>
<dbReference type="InterPro" id="IPR000560">
    <property type="entry name" value="His_Pase_clade-2"/>
</dbReference>
<dbReference type="InterPro" id="IPR050645">
    <property type="entry name" value="Histidine_acid_phosphatase"/>
</dbReference>
<gene>
    <name evidence="4" type="ORF">M979_2878</name>
</gene>
<keyword evidence="3" id="KW-0732">Signal</keyword>